<name>A0A4V1RID4_9HYPH</name>
<protein>
    <recommendedName>
        <fullName evidence="15">Ribonuclease 3</fullName>
        <ecNumber evidence="15">3.1.26.3</ecNumber>
    </recommendedName>
    <alternativeName>
        <fullName evidence="15">Ribonuclease III</fullName>
        <shortName evidence="15">RNase III</shortName>
    </alternativeName>
</protein>
<comment type="similarity">
    <text evidence="3">Belongs to the ribonuclease III family.</text>
</comment>
<dbReference type="SMART" id="SM00358">
    <property type="entry name" value="DSRM"/>
    <property type="match status" value="1"/>
</dbReference>
<evidence type="ECO:0000256" key="13">
    <source>
        <dbReference type="ARBA" id="ARBA00022842"/>
    </source>
</evidence>
<dbReference type="GO" id="GO:0042802">
    <property type="term" value="F:identical protein binding"/>
    <property type="evidence" value="ECO:0007669"/>
    <property type="project" value="UniProtKB-ARBA"/>
</dbReference>
<dbReference type="EMBL" id="QYBC01000014">
    <property type="protein sequence ID" value="RYB03380.1"/>
    <property type="molecule type" value="Genomic_DNA"/>
</dbReference>
<dbReference type="GO" id="GO:0006364">
    <property type="term" value="P:rRNA processing"/>
    <property type="evidence" value="ECO:0007669"/>
    <property type="project" value="UniProtKB-UniRule"/>
</dbReference>
<dbReference type="CDD" id="cd00593">
    <property type="entry name" value="RIBOc"/>
    <property type="match status" value="1"/>
</dbReference>
<dbReference type="GO" id="GO:0010468">
    <property type="term" value="P:regulation of gene expression"/>
    <property type="evidence" value="ECO:0007669"/>
    <property type="project" value="TreeGrafter"/>
</dbReference>
<evidence type="ECO:0000259" key="17">
    <source>
        <dbReference type="PROSITE" id="PS50137"/>
    </source>
</evidence>
<keyword evidence="11 15" id="KW-0255">Endonuclease</keyword>
<organism evidence="19 20">
    <name type="scientific">Lichenibacterium ramalinae</name>
    <dbReference type="NCBI Taxonomy" id="2316527"/>
    <lineage>
        <taxon>Bacteria</taxon>
        <taxon>Pseudomonadati</taxon>
        <taxon>Pseudomonadota</taxon>
        <taxon>Alphaproteobacteria</taxon>
        <taxon>Hyphomicrobiales</taxon>
        <taxon>Lichenihabitantaceae</taxon>
        <taxon>Lichenibacterium</taxon>
    </lineage>
</organism>
<dbReference type="OrthoDB" id="9805026at2"/>
<dbReference type="InterPro" id="IPR036389">
    <property type="entry name" value="RNase_III_sf"/>
</dbReference>
<dbReference type="PROSITE" id="PS50137">
    <property type="entry name" value="DS_RBD"/>
    <property type="match status" value="1"/>
</dbReference>
<dbReference type="PANTHER" id="PTHR11207">
    <property type="entry name" value="RIBONUCLEASE III"/>
    <property type="match status" value="1"/>
</dbReference>
<dbReference type="PANTHER" id="PTHR11207:SF0">
    <property type="entry name" value="RIBONUCLEASE 3"/>
    <property type="match status" value="1"/>
</dbReference>
<dbReference type="SUPFAM" id="SSF54768">
    <property type="entry name" value="dsRNA-binding domain-like"/>
    <property type="match status" value="1"/>
</dbReference>
<evidence type="ECO:0000256" key="7">
    <source>
        <dbReference type="ARBA" id="ARBA00022664"/>
    </source>
</evidence>
<keyword evidence="14 15" id="KW-0694">RNA-binding</keyword>
<evidence type="ECO:0000256" key="6">
    <source>
        <dbReference type="ARBA" id="ARBA00022552"/>
    </source>
</evidence>
<dbReference type="PROSITE" id="PS00517">
    <property type="entry name" value="RNASE_3_1"/>
    <property type="match status" value="1"/>
</dbReference>
<accession>A0A4V1RID4</accession>
<reference evidence="19 20" key="1">
    <citation type="submission" date="2018-09" db="EMBL/GenBank/DDBJ databases">
        <authorList>
            <person name="Grouzdev D.S."/>
            <person name="Krutkina M.S."/>
        </authorList>
    </citation>
    <scope>NUCLEOTIDE SEQUENCE [LARGE SCALE GENOMIC DNA]</scope>
    <source>
        <strain evidence="19 20">RmlP001</strain>
    </source>
</reference>
<evidence type="ECO:0000256" key="14">
    <source>
        <dbReference type="ARBA" id="ARBA00022884"/>
    </source>
</evidence>
<proteinExistence type="inferred from homology"/>
<dbReference type="HAMAP" id="MF_00104">
    <property type="entry name" value="RNase_III"/>
    <property type="match status" value="1"/>
</dbReference>
<keyword evidence="5 15" id="KW-0963">Cytoplasm</keyword>
<dbReference type="GO" id="GO:0008033">
    <property type="term" value="P:tRNA processing"/>
    <property type="evidence" value="ECO:0007669"/>
    <property type="project" value="UniProtKB-KW"/>
</dbReference>
<feature type="active site" evidence="15">
    <location>
        <position position="55"/>
    </location>
</feature>
<gene>
    <name evidence="15 19" type="primary">rnc</name>
    <name evidence="19" type="ORF">D3272_16580</name>
</gene>
<dbReference type="RefSeq" id="WP_129220333.1">
    <property type="nucleotide sequence ID" value="NZ_QYBC01000014.1"/>
</dbReference>
<dbReference type="InterPro" id="IPR014720">
    <property type="entry name" value="dsRBD_dom"/>
</dbReference>
<dbReference type="Pfam" id="PF00035">
    <property type="entry name" value="dsrm"/>
    <property type="match status" value="1"/>
</dbReference>
<dbReference type="Gene3D" id="3.30.160.20">
    <property type="match status" value="1"/>
</dbReference>
<dbReference type="GO" id="GO:0004525">
    <property type="term" value="F:ribonuclease III activity"/>
    <property type="evidence" value="ECO:0007669"/>
    <property type="project" value="UniProtKB-UniRule"/>
</dbReference>
<reference evidence="19 20" key="2">
    <citation type="submission" date="2019-02" db="EMBL/GenBank/DDBJ databases">
        <title>'Lichenibacterium ramalinii' gen. nov. sp. nov., 'Lichenibacterium minor' gen. nov. sp. nov.</title>
        <authorList>
            <person name="Pankratov T."/>
        </authorList>
    </citation>
    <scope>NUCLEOTIDE SEQUENCE [LARGE SCALE GENOMIC DNA]</scope>
    <source>
        <strain evidence="19 20">RmlP001</strain>
    </source>
</reference>
<comment type="subunit">
    <text evidence="4 15">Homodimer.</text>
</comment>
<feature type="domain" description="DRBM" evidence="17">
    <location>
        <begin position="163"/>
        <end position="232"/>
    </location>
</feature>
<keyword evidence="10 15" id="KW-0479">Metal-binding</keyword>
<dbReference type="GO" id="GO:0046872">
    <property type="term" value="F:metal ion binding"/>
    <property type="evidence" value="ECO:0007669"/>
    <property type="project" value="UniProtKB-KW"/>
</dbReference>
<evidence type="ECO:0000256" key="2">
    <source>
        <dbReference type="ARBA" id="ARBA00004496"/>
    </source>
</evidence>
<dbReference type="SMART" id="SM00535">
    <property type="entry name" value="RIBOc"/>
    <property type="match status" value="1"/>
</dbReference>
<evidence type="ECO:0000256" key="3">
    <source>
        <dbReference type="ARBA" id="ARBA00010183"/>
    </source>
</evidence>
<dbReference type="GO" id="GO:0003725">
    <property type="term" value="F:double-stranded RNA binding"/>
    <property type="evidence" value="ECO:0007669"/>
    <property type="project" value="TreeGrafter"/>
</dbReference>
<keyword evidence="20" id="KW-1185">Reference proteome</keyword>
<dbReference type="FunFam" id="3.30.160.20:FF:000003">
    <property type="entry name" value="Ribonuclease 3"/>
    <property type="match status" value="1"/>
</dbReference>
<feature type="active site" evidence="15">
    <location>
        <position position="127"/>
    </location>
</feature>
<dbReference type="EC" id="3.1.26.3" evidence="15"/>
<comment type="catalytic activity">
    <reaction evidence="1 15">
        <text>Endonucleolytic cleavage to 5'-phosphomonoester.</text>
        <dbReference type="EC" id="3.1.26.3"/>
    </reaction>
</comment>
<dbReference type="GO" id="GO:0005737">
    <property type="term" value="C:cytoplasm"/>
    <property type="evidence" value="ECO:0007669"/>
    <property type="project" value="UniProtKB-SubCell"/>
</dbReference>
<dbReference type="Pfam" id="PF14622">
    <property type="entry name" value="Ribonucleas_3_3"/>
    <property type="match status" value="1"/>
</dbReference>
<dbReference type="AlphaFoldDB" id="A0A4V1RID4"/>
<comment type="cofactor">
    <cofactor evidence="15">
        <name>Mg(2+)</name>
        <dbReference type="ChEBI" id="CHEBI:18420"/>
    </cofactor>
</comment>
<keyword evidence="13 15" id="KW-0460">Magnesium</keyword>
<dbReference type="GO" id="GO:0019843">
    <property type="term" value="F:rRNA binding"/>
    <property type="evidence" value="ECO:0007669"/>
    <property type="project" value="UniProtKB-KW"/>
</dbReference>
<feature type="region of interest" description="Disordered" evidence="16">
    <location>
        <begin position="226"/>
        <end position="247"/>
    </location>
</feature>
<dbReference type="PROSITE" id="PS50142">
    <property type="entry name" value="RNASE_3_2"/>
    <property type="match status" value="1"/>
</dbReference>
<dbReference type="InterPro" id="IPR011907">
    <property type="entry name" value="RNase_III"/>
</dbReference>
<evidence type="ECO:0000256" key="4">
    <source>
        <dbReference type="ARBA" id="ARBA00011738"/>
    </source>
</evidence>
<dbReference type="SUPFAM" id="SSF69065">
    <property type="entry name" value="RNase III domain-like"/>
    <property type="match status" value="1"/>
</dbReference>
<keyword evidence="12 15" id="KW-0378">Hydrolase</keyword>
<evidence type="ECO:0000256" key="10">
    <source>
        <dbReference type="ARBA" id="ARBA00022723"/>
    </source>
</evidence>
<keyword evidence="15" id="KW-0699">rRNA-binding</keyword>
<evidence type="ECO:0000256" key="11">
    <source>
        <dbReference type="ARBA" id="ARBA00022759"/>
    </source>
</evidence>
<feature type="binding site" evidence="15">
    <location>
        <position position="127"/>
    </location>
    <ligand>
        <name>Mg(2+)</name>
        <dbReference type="ChEBI" id="CHEBI:18420"/>
    </ligand>
</feature>
<feature type="domain" description="RNase III" evidence="18">
    <location>
        <begin position="10"/>
        <end position="138"/>
    </location>
</feature>
<evidence type="ECO:0000256" key="8">
    <source>
        <dbReference type="ARBA" id="ARBA00022694"/>
    </source>
</evidence>
<dbReference type="InterPro" id="IPR000999">
    <property type="entry name" value="RNase_III_dom"/>
</dbReference>
<evidence type="ECO:0000313" key="19">
    <source>
        <dbReference type="EMBL" id="RYB03380.1"/>
    </source>
</evidence>
<feature type="region of interest" description="Disordered" evidence="16">
    <location>
        <begin position="171"/>
        <end position="190"/>
    </location>
</feature>
<comment type="function">
    <text evidence="15">Digests double-stranded RNA. Involved in the processing of primary rRNA transcript to yield the immediate precursors to the large and small rRNAs (23S and 16S). Processes some mRNAs, and tRNAs when they are encoded in the rRNA operon. Processes pre-crRNA and tracrRNA of type II CRISPR loci if present in the organism.</text>
</comment>
<keyword evidence="7 15" id="KW-0507">mRNA processing</keyword>
<dbReference type="NCBIfam" id="TIGR02191">
    <property type="entry name" value="RNaseIII"/>
    <property type="match status" value="1"/>
</dbReference>
<feature type="binding site" evidence="15">
    <location>
        <position position="124"/>
    </location>
    <ligand>
        <name>Mg(2+)</name>
        <dbReference type="ChEBI" id="CHEBI:18420"/>
    </ligand>
</feature>
<dbReference type="Proteomes" id="UP000289411">
    <property type="component" value="Unassembled WGS sequence"/>
</dbReference>
<evidence type="ECO:0000256" key="15">
    <source>
        <dbReference type="HAMAP-Rule" id="MF_00104"/>
    </source>
</evidence>
<evidence type="ECO:0000256" key="16">
    <source>
        <dbReference type="SAM" id="MobiDB-lite"/>
    </source>
</evidence>
<sequence length="247" mass="26111">MNRHAGRADRSGLEASLGHRFATPDLLGRALTHISGLSGANARSGSYQRLEFLGDRVLGLAVSAMLYAEFPHATEGELSRRLADLVRRESCAEVAAAWDVGPYLRLGPGEVQSGGRGRQAILADVCEALIGAVFLDGGFEAAAGLVRRAWEPRMLSPRRALQDSKTALQEWAQARGKPTPVYSETERSGPAHAPSFVVTVAVEGCEGAAGVGTSKRLAEQDAAEAFMRREGFGPLPPAPAPAEGQDP</sequence>
<evidence type="ECO:0000259" key="18">
    <source>
        <dbReference type="PROSITE" id="PS50142"/>
    </source>
</evidence>
<comment type="subcellular location">
    <subcellularLocation>
        <location evidence="2 15">Cytoplasm</location>
    </subcellularLocation>
</comment>
<keyword evidence="9 15" id="KW-0540">Nuclease</keyword>
<evidence type="ECO:0000256" key="5">
    <source>
        <dbReference type="ARBA" id="ARBA00022490"/>
    </source>
</evidence>
<evidence type="ECO:0000256" key="1">
    <source>
        <dbReference type="ARBA" id="ARBA00000109"/>
    </source>
</evidence>
<keyword evidence="8 15" id="KW-0819">tRNA processing</keyword>
<evidence type="ECO:0000256" key="9">
    <source>
        <dbReference type="ARBA" id="ARBA00022722"/>
    </source>
</evidence>
<dbReference type="CDD" id="cd10845">
    <property type="entry name" value="DSRM_RNAse_III_family"/>
    <property type="match status" value="1"/>
</dbReference>
<evidence type="ECO:0000313" key="20">
    <source>
        <dbReference type="Proteomes" id="UP000289411"/>
    </source>
</evidence>
<keyword evidence="6 15" id="KW-0698">rRNA processing</keyword>
<feature type="binding site" evidence="15">
    <location>
        <position position="51"/>
    </location>
    <ligand>
        <name>Mg(2+)</name>
        <dbReference type="ChEBI" id="CHEBI:18420"/>
    </ligand>
</feature>
<dbReference type="GO" id="GO:0006397">
    <property type="term" value="P:mRNA processing"/>
    <property type="evidence" value="ECO:0007669"/>
    <property type="project" value="UniProtKB-UniRule"/>
</dbReference>
<dbReference type="Gene3D" id="1.10.1520.10">
    <property type="entry name" value="Ribonuclease III domain"/>
    <property type="match status" value="1"/>
</dbReference>
<evidence type="ECO:0000256" key="12">
    <source>
        <dbReference type="ARBA" id="ARBA00022801"/>
    </source>
</evidence>
<comment type="caution">
    <text evidence="19">The sequence shown here is derived from an EMBL/GenBank/DDBJ whole genome shotgun (WGS) entry which is preliminary data.</text>
</comment>
<dbReference type="FunFam" id="1.10.1520.10:FF:000001">
    <property type="entry name" value="Ribonuclease 3"/>
    <property type="match status" value="1"/>
</dbReference>